<proteinExistence type="predicted"/>
<reference evidence="3" key="1">
    <citation type="journal article" date="2019" name="Int. J. Syst. Evol. Microbiol.">
        <title>The Global Catalogue of Microorganisms (GCM) 10K type strain sequencing project: providing services to taxonomists for standard genome sequencing and annotation.</title>
        <authorList>
            <consortium name="The Broad Institute Genomics Platform"/>
            <consortium name="The Broad Institute Genome Sequencing Center for Infectious Disease"/>
            <person name="Wu L."/>
            <person name="Ma J."/>
        </authorList>
    </citation>
    <scope>NUCLEOTIDE SEQUENCE [LARGE SCALE GENOMIC DNA]</scope>
    <source>
        <strain evidence="3">KCTC 12848</strain>
    </source>
</reference>
<dbReference type="Proteomes" id="UP001595833">
    <property type="component" value="Unassembled WGS sequence"/>
</dbReference>
<gene>
    <name evidence="2" type="ORF">ACFPFM_31240</name>
</gene>
<keyword evidence="3" id="KW-1185">Reference proteome</keyword>
<dbReference type="EMBL" id="JBHSJB010000031">
    <property type="protein sequence ID" value="MFC5058210.1"/>
    <property type="molecule type" value="Genomic_DNA"/>
</dbReference>
<evidence type="ECO:0008006" key="4">
    <source>
        <dbReference type="Google" id="ProtNLM"/>
    </source>
</evidence>
<evidence type="ECO:0000313" key="3">
    <source>
        <dbReference type="Proteomes" id="UP001595833"/>
    </source>
</evidence>
<sequence length="636" mass="69039">MSGDDSALAGVRGVSVGLVDELLKRPGGRARPLPVVVALGARGTGKTALLGDVRDRCADAAPWALLDFEELDGAWPGKVLTGIAFDLSRDVPRVGRVAFPRLWLCALVLAGDLGAGDRGEALAELKDLVREDRPLERHRQVLELTRLAGEAGGLPGWASPATDTLLNGLGWFSRRRVLRAVRRMSRGEHRDPRDLLVDLDRADRGSPADRRAVDDTLFDAFLADLRQDSAGRTTNCAVLLDNAHTREGRAFLTALLAARRRSAEEGDHAVVLATSRTWNTEWNDKWRRPGTPAGGRAPLPLPRTPEEAERDARSVVEWPTWYLVHPGNLNSADAEELVARAAVPDLPRSLPHRLTRGHPGGLRAVLDVLARQGGEAPLRQLLSAPADPGRAGSFADEALGLLLRDLPAVRVADLVTASAGRGVEFLSDVTVLGTDLPDNGGALHAFLLDNFLLTLEPDDGGPRVVLDPWLRTLLLHRLARRDDPVRGWDAVHRRCRDHHEARGRASEARYHDLALGDVRSVVAHLAGPFTSDGPLDQPTARKWLRELDLITGAPNRLPHDVDPPTRVERLVEGSPPAGPHGAALARLVAALWIAADPLGDPEDTLRGRVEHAYSRLAQHAGQGSILLHDRAERYRA</sequence>
<accession>A0ABV9Y9B4</accession>
<protein>
    <recommendedName>
        <fullName evidence="4">AAA ATPase-like protein</fullName>
    </recommendedName>
</protein>
<feature type="region of interest" description="Disordered" evidence="1">
    <location>
        <begin position="283"/>
        <end position="308"/>
    </location>
</feature>
<comment type="caution">
    <text evidence="2">The sequence shown here is derived from an EMBL/GenBank/DDBJ whole genome shotgun (WGS) entry which is preliminary data.</text>
</comment>
<name>A0ABV9Y9B4_9PSEU</name>
<evidence type="ECO:0000313" key="2">
    <source>
        <dbReference type="EMBL" id="MFC5058210.1"/>
    </source>
</evidence>
<evidence type="ECO:0000256" key="1">
    <source>
        <dbReference type="SAM" id="MobiDB-lite"/>
    </source>
</evidence>
<dbReference type="RefSeq" id="WP_344037671.1">
    <property type="nucleotide sequence ID" value="NZ_BAAAKE010000008.1"/>
</dbReference>
<organism evidence="2 3">
    <name type="scientific">Saccharothrix xinjiangensis</name>
    <dbReference type="NCBI Taxonomy" id="204798"/>
    <lineage>
        <taxon>Bacteria</taxon>
        <taxon>Bacillati</taxon>
        <taxon>Actinomycetota</taxon>
        <taxon>Actinomycetes</taxon>
        <taxon>Pseudonocardiales</taxon>
        <taxon>Pseudonocardiaceae</taxon>
        <taxon>Saccharothrix</taxon>
    </lineage>
</organism>